<evidence type="ECO:0000313" key="2">
    <source>
        <dbReference type="Proteomes" id="UP000024635"/>
    </source>
</evidence>
<keyword evidence="2" id="KW-1185">Reference proteome</keyword>
<protein>
    <submittedName>
        <fullName evidence="1">Uncharacterized protein</fullName>
    </submittedName>
</protein>
<dbReference type="Proteomes" id="UP000024635">
    <property type="component" value="Unassembled WGS sequence"/>
</dbReference>
<comment type="caution">
    <text evidence="1">The sequence shown here is derived from an EMBL/GenBank/DDBJ whole genome shotgun (WGS) entry which is preliminary data.</text>
</comment>
<proteinExistence type="predicted"/>
<name>A0A016U246_9BILA</name>
<evidence type="ECO:0000313" key="1">
    <source>
        <dbReference type="EMBL" id="EYC08668.1"/>
    </source>
</evidence>
<dbReference type="EMBL" id="JARK01001401">
    <property type="protein sequence ID" value="EYC08668.1"/>
    <property type="molecule type" value="Genomic_DNA"/>
</dbReference>
<accession>A0A016U246</accession>
<gene>
    <name evidence="1" type="primary">Acey_s0065.g3676</name>
    <name evidence="1" type="ORF">Y032_0065g3676</name>
</gene>
<dbReference type="AlphaFoldDB" id="A0A016U246"/>
<organism evidence="1 2">
    <name type="scientific">Ancylostoma ceylanicum</name>
    <dbReference type="NCBI Taxonomy" id="53326"/>
    <lineage>
        <taxon>Eukaryota</taxon>
        <taxon>Metazoa</taxon>
        <taxon>Ecdysozoa</taxon>
        <taxon>Nematoda</taxon>
        <taxon>Chromadorea</taxon>
        <taxon>Rhabditida</taxon>
        <taxon>Rhabditina</taxon>
        <taxon>Rhabditomorpha</taxon>
        <taxon>Strongyloidea</taxon>
        <taxon>Ancylostomatidae</taxon>
        <taxon>Ancylostomatinae</taxon>
        <taxon>Ancylostoma</taxon>
    </lineage>
</organism>
<sequence length="67" mass="7105">MGGARKQYPSLLTSDGTADPPSCMVRGTLLRCGWSIHVRVAVAAFKGTNTAGEKWISYLGSDATNEC</sequence>
<reference evidence="2" key="1">
    <citation type="journal article" date="2015" name="Nat. Genet.">
        <title>The genome and transcriptome of the zoonotic hookworm Ancylostoma ceylanicum identify infection-specific gene families.</title>
        <authorList>
            <person name="Schwarz E.M."/>
            <person name="Hu Y."/>
            <person name="Antoshechkin I."/>
            <person name="Miller M.M."/>
            <person name="Sternberg P.W."/>
            <person name="Aroian R.V."/>
        </authorList>
    </citation>
    <scope>NUCLEOTIDE SEQUENCE</scope>
    <source>
        <strain evidence="2">HY135</strain>
    </source>
</reference>